<dbReference type="InterPro" id="IPR045257">
    <property type="entry name" value="E2/Pdx1"/>
</dbReference>
<evidence type="ECO:0000256" key="2">
    <source>
        <dbReference type="ARBA" id="ARBA00011484"/>
    </source>
</evidence>
<dbReference type="InterPro" id="IPR000089">
    <property type="entry name" value="Biotin_lipoyl"/>
</dbReference>
<comment type="catalytic activity">
    <reaction evidence="7 8">
        <text>N(6)-[(R)-dihydrolipoyl]-L-lysyl-[protein] + acetyl-CoA = N(6)-[(R)-S(8)-acetyldihydrolipoyl]-L-lysyl-[protein] + CoA</text>
        <dbReference type="Rhea" id="RHEA:17017"/>
        <dbReference type="Rhea" id="RHEA-COMP:10475"/>
        <dbReference type="Rhea" id="RHEA-COMP:10478"/>
        <dbReference type="ChEBI" id="CHEBI:57287"/>
        <dbReference type="ChEBI" id="CHEBI:57288"/>
        <dbReference type="ChEBI" id="CHEBI:83100"/>
        <dbReference type="ChEBI" id="CHEBI:83111"/>
        <dbReference type="EC" id="2.3.1.12"/>
    </reaction>
</comment>
<dbReference type="InterPro" id="IPR011053">
    <property type="entry name" value="Single_hybrid_motif"/>
</dbReference>
<dbReference type="EC" id="2.3.1.12" evidence="8"/>
<evidence type="ECO:0000256" key="5">
    <source>
        <dbReference type="ARBA" id="ARBA00023315"/>
    </source>
</evidence>
<keyword evidence="4 8" id="KW-0450">Lipoyl</keyword>
<evidence type="ECO:0000256" key="3">
    <source>
        <dbReference type="ARBA" id="ARBA00022679"/>
    </source>
</evidence>
<dbReference type="InterPro" id="IPR023213">
    <property type="entry name" value="CAT-like_dom_sf"/>
</dbReference>
<dbReference type="PROSITE" id="PS50968">
    <property type="entry name" value="BIOTINYL_LIPOYL"/>
    <property type="match status" value="1"/>
</dbReference>
<dbReference type="GO" id="GO:0006086">
    <property type="term" value="P:pyruvate decarboxylation to acetyl-CoA"/>
    <property type="evidence" value="ECO:0007669"/>
    <property type="project" value="InterPro"/>
</dbReference>
<dbReference type="SUPFAM" id="SSF47005">
    <property type="entry name" value="Peripheral subunit-binding domain of 2-oxo acid dehydrogenase complex"/>
    <property type="match status" value="1"/>
</dbReference>
<dbReference type="InterPro" id="IPR001078">
    <property type="entry name" value="2-oxoacid_DH_actylTfrase"/>
</dbReference>
<dbReference type="CDD" id="cd06849">
    <property type="entry name" value="lipoyl_domain"/>
    <property type="match status" value="1"/>
</dbReference>
<dbReference type="PANTHER" id="PTHR23151">
    <property type="entry name" value="DIHYDROLIPOAMIDE ACETYL/SUCCINYL-TRANSFERASE-RELATED"/>
    <property type="match status" value="1"/>
</dbReference>
<dbReference type="Pfam" id="PF00198">
    <property type="entry name" value="2-oxoacid_dh"/>
    <property type="match status" value="1"/>
</dbReference>
<evidence type="ECO:0000256" key="7">
    <source>
        <dbReference type="ARBA" id="ARBA00048370"/>
    </source>
</evidence>
<dbReference type="Gene3D" id="3.30.559.10">
    <property type="entry name" value="Chloramphenicol acetyltransferase-like domain"/>
    <property type="match status" value="1"/>
</dbReference>
<comment type="similarity">
    <text evidence="1 8">Belongs to the 2-oxoacid dehydrogenase family.</text>
</comment>
<sequence length="463" mass="50635">MNRSLNAKSMPIEILMPALSPTMSKTGGKIVKWHKKEQDKVEVGDVIAEIETDKAIMEFESIDEGVIAKILVTEGTSGVSVNQPIALMLEEGEDESALNNYTSTSINSAVKKEVTKSAVDNQKSEHQDLNGKPISHSSVSFQRVTLESNPSMSSQCLTLGSRKEEWIPVSATQMTEGYAEGRTKISPLAKKIAQNEGVNVQQLKGTGPYGRIIKADVLEFLGSGIHTESPEKDTIVEVSNMRQVIAQRLTESKQNVPHFYLTVDCQVDKLISLKNEINSADENNKVTINDLIIKAAAFSMKKFPDINSSWIDNKILRYSNIDISIAVALEDGLITPIVKNADKKGILSISKEVKDLVSRARSGKLKPEEFQGGGFTISNLGMFGIKAFSAIINPPQSCIMAVGASKKQPIVMNEKIEIAEIMTVTLSVDHRAVDGALGAKFLNAFKHYIENPLVMLIETAVIY</sequence>
<comment type="subunit">
    <text evidence="2">Forms a 24-polypeptide structural core with octahedral symmetry.</text>
</comment>
<dbReference type="Gene3D" id="2.40.50.100">
    <property type="match status" value="1"/>
</dbReference>
<dbReference type="PROSITE" id="PS51826">
    <property type="entry name" value="PSBD"/>
    <property type="match status" value="1"/>
</dbReference>
<evidence type="ECO:0000313" key="11">
    <source>
        <dbReference type="EMBL" id="BFD48156.1"/>
    </source>
</evidence>
<dbReference type="SUPFAM" id="SSF52777">
    <property type="entry name" value="CoA-dependent acyltransferases"/>
    <property type="match status" value="1"/>
</dbReference>
<dbReference type="Pfam" id="PF02817">
    <property type="entry name" value="E3_binding"/>
    <property type="match status" value="1"/>
</dbReference>
<organism evidence="11">
    <name type="scientific">Wolbachia endosymbiont of Sergentomyia squamirostris</name>
    <dbReference type="NCBI Taxonomy" id="3113640"/>
    <lineage>
        <taxon>Bacteria</taxon>
        <taxon>Pseudomonadati</taxon>
        <taxon>Pseudomonadota</taxon>
        <taxon>Alphaproteobacteria</taxon>
        <taxon>Rickettsiales</taxon>
        <taxon>Anaplasmataceae</taxon>
        <taxon>Wolbachieae</taxon>
        <taxon>Wolbachia</taxon>
    </lineage>
</organism>
<dbReference type="EMBL" id="AP029172">
    <property type="protein sequence ID" value="BFD48156.1"/>
    <property type="molecule type" value="Genomic_DNA"/>
</dbReference>
<comment type="cofactor">
    <cofactor evidence="8">
        <name>(R)-lipoate</name>
        <dbReference type="ChEBI" id="CHEBI:83088"/>
    </cofactor>
    <text evidence="8">Binds 1 lipoyl cofactor covalently.</text>
</comment>
<evidence type="ECO:0000259" key="9">
    <source>
        <dbReference type="PROSITE" id="PS50968"/>
    </source>
</evidence>
<keyword evidence="5 8" id="KW-0012">Acyltransferase</keyword>
<dbReference type="Gene3D" id="4.10.320.10">
    <property type="entry name" value="E3-binding domain"/>
    <property type="match status" value="1"/>
</dbReference>
<evidence type="ECO:0000256" key="1">
    <source>
        <dbReference type="ARBA" id="ARBA00007317"/>
    </source>
</evidence>
<evidence type="ECO:0000256" key="8">
    <source>
        <dbReference type="RuleBase" id="RU361137"/>
    </source>
</evidence>
<dbReference type="FunFam" id="3.30.559.10:FF:000003">
    <property type="entry name" value="Acetyltransferase component of pyruvate dehydrogenase complex"/>
    <property type="match status" value="1"/>
</dbReference>
<dbReference type="AlphaFoldDB" id="A0AAT9GEB2"/>
<keyword evidence="11" id="KW-0670">Pyruvate</keyword>
<name>A0AAT9GEB2_9RICK</name>
<dbReference type="InterPro" id="IPR006257">
    <property type="entry name" value="LAT1"/>
</dbReference>
<feature type="domain" description="Peripheral subunit-binding (PSBD)" evidence="10">
    <location>
        <begin position="184"/>
        <end position="221"/>
    </location>
</feature>
<dbReference type="Pfam" id="PF00364">
    <property type="entry name" value="Biotin_lipoyl"/>
    <property type="match status" value="1"/>
</dbReference>
<feature type="domain" description="Lipoyl-binding" evidence="9">
    <location>
        <begin position="11"/>
        <end position="89"/>
    </location>
</feature>
<evidence type="ECO:0000256" key="6">
    <source>
        <dbReference type="ARBA" id="ARBA00025211"/>
    </source>
</evidence>
<dbReference type="PANTHER" id="PTHR23151:SF90">
    <property type="entry name" value="DIHYDROLIPOYLLYSINE-RESIDUE ACETYLTRANSFERASE COMPONENT OF PYRUVATE DEHYDROGENASE COMPLEX, MITOCHONDRIAL-RELATED"/>
    <property type="match status" value="1"/>
</dbReference>
<reference evidence="11" key="1">
    <citation type="submission" date="2024-01" db="EMBL/GenBank/DDBJ databases">
        <title>Sequencing the genomes of a sandfly, Sergentomyia squamirostris, and its two endosymbionts.</title>
        <authorList>
            <person name="Itokawa K."/>
            <person name="Sanjoba C."/>
        </authorList>
    </citation>
    <scope>NUCLEOTIDE SEQUENCE</scope>
    <source>
        <strain evidence="11">WSSQ</strain>
    </source>
</reference>
<evidence type="ECO:0000256" key="4">
    <source>
        <dbReference type="ARBA" id="ARBA00022823"/>
    </source>
</evidence>
<dbReference type="InterPro" id="IPR004167">
    <property type="entry name" value="PSBD"/>
</dbReference>
<dbReference type="InterPro" id="IPR036625">
    <property type="entry name" value="E3-bd_dom_sf"/>
</dbReference>
<dbReference type="GO" id="GO:0004742">
    <property type="term" value="F:dihydrolipoyllysine-residue acetyltransferase activity"/>
    <property type="evidence" value="ECO:0007669"/>
    <property type="project" value="UniProtKB-UniRule"/>
</dbReference>
<gene>
    <name evidence="11" type="ORF">DMENIID0003_12300</name>
</gene>
<dbReference type="NCBIfam" id="TIGR01349">
    <property type="entry name" value="PDHac_trf_mito"/>
    <property type="match status" value="1"/>
</dbReference>
<dbReference type="SUPFAM" id="SSF51230">
    <property type="entry name" value="Single hybrid motif"/>
    <property type="match status" value="1"/>
</dbReference>
<evidence type="ECO:0000259" key="10">
    <source>
        <dbReference type="PROSITE" id="PS51826"/>
    </source>
</evidence>
<protein>
    <recommendedName>
        <fullName evidence="8">Acetyltransferase component of pyruvate dehydrogenase complex</fullName>
        <ecNumber evidence="8">2.3.1.12</ecNumber>
    </recommendedName>
</protein>
<accession>A0AAT9GEB2</accession>
<comment type="function">
    <text evidence="6">The pyruvate dehydrogenase complex catalyzes the overall conversion of pyruvate to acetyl-CoA and CO(2). It contains multiple copies of three enzymatic components: pyruvate dehydrogenase (E1), dihydrolipoamide acetyltransferase (E2) and lipoamide dehydrogenase (E3).</text>
</comment>
<proteinExistence type="inferred from homology"/>
<dbReference type="FunFam" id="2.40.50.100:FF:000010">
    <property type="entry name" value="Acetyltransferase component of pyruvate dehydrogenase complex"/>
    <property type="match status" value="1"/>
</dbReference>
<dbReference type="GO" id="GO:0045254">
    <property type="term" value="C:pyruvate dehydrogenase complex"/>
    <property type="evidence" value="ECO:0007669"/>
    <property type="project" value="UniProtKB-UniRule"/>
</dbReference>
<keyword evidence="3 8" id="KW-0808">Transferase</keyword>